<sequence length="132" mass="15020">MRRLEPTYPSFNLVVNEALDDPLRLPPYHSFHRRPHSHPAYGPARFEDPLMTTVNYGLQSTDDLSAVPELSFSDFWPPDEEAANLQAALENRRIAKGSISRRRSFSDLVIVSVRMGVRFGSHNQTEVSKEPL</sequence>
<protein>
    <submittedName>
        <fullName evidence="1">Uncharacterized protein</fullName>
    </submittedName>
</protein>
<evidence type="ECO:0000313" key="1">
    <source>
        <dbReference type="EMBL" id="EPQ52816.1"/>
    </source>
</evidence>
<keyword evidence="2" id="KW-1185">Reference proteome</keyword>
<evidence type="ECO:0000313" key="2">
    <source>
        <dbReference type="Proteomes" id="UP000030669"/>
    </source>
</evidence>
<dbReference type="OrthoDB" id="2637024at2759"/>
<dbReference type="KEGG" id="gtr:GLOTRDRAFT_95643"/>
<accession>S7PYU4</accession>
<name>S7PYU4_GLOTA</name>
<gene>
    <name evidence="1" type="ORF">GLOTRDRAFT_95643</name>
</gene>
<dbReference type="GeneID" id="19309737"/>
<dbReference type="RefSeq" id="XP_007869067.1">
    <property type="nucleotide sequence ID" value="XM_007870876.1"/>
</dbReference>
<dbReference type="EMBL" id="KB469307">
    <property type="protein sequence ID" value="EPQ52816.1"/>
    <property type="molecule type" value="Genomic_DNA"/>
</dbReference>
<dbReference type="HOGENOM" id="CLU_149478_0_0_1"/>
<reference evidence="1 2" key="1">
    <citation type="journal article" date="2012" name="Science">
        <title>The Paleozoic origin of enzymatic lignin decomposition reconstructed from 31 fungal genomes.</title>
        <authorList>
            <person name="Floudas D."/>
            <person name="Binder M."/>
            <person name="Riley R."/>
            <person name="Barry K."/>
            <person name="Blanchette R.A."/>
            <person name="Henrissat B."/>
            <person name="Martinez A.T."/>
            <person name="Otillar R."/>
            <person name="Spatafora J.W."/>
            <person name="Yadav J.S."/>
            <person name="Aerts A."/>
            <person name="Benoit I."/>
            <person name="Boyd A."/>
            <person name="Carlson A."/>
            <person name="Copeland A."/>
            <person name="Coutinho P.M."/>
            <person name="de Vries R.P."/>
            <person name="Ferreira P."/>
            <person name="Findley K."/>
            <person name="Foster B."/>
            <person name="Gaskell J."/>
            <person name="Glotzer D."/>
            <person name="Gorecki P."/>
            <person name="Heitman J."/>
            <person name="Hesse C."/>
            <person name="Hori C."/>
            <person name="Igarashi K."/>
            <person name="Jurgens J.A."/>
            <person name="Kallen N."/>
            <person name="Kersten P."/>
            <person name="Kohler A."/>
            <person name="Kuees U."/>
            <person name="Kumar T.K.A."/>
            <person name="Kuo A."/>
            <person name="LaButti K."/>
            <person name="Larrondo L.F."/>
            <person name="Lindquist E."/>
            <person name="Ling A."/>
            <person name="Lombard V."/>
            <person name="Lucas S."/>
            <person name="Lundell T."/>
            <person name="Martin R."/>
            <person name="McLaughlin D.J."/>
            <person name="Morgenstern I."/>
            <person name="Morin E."/>
            <person name="Murat C."/>
            <person name="Nagy L.G."/>
            <person name="Nolan M."/>
            <person name="Ohm R.A."/>
            <person name="Patyshakuliyeva A."/>
            <person name="Rokas A."/>
            <person name="Ruiz-Duenas F.J."/>
            <person name="Sabat G."/>
            <person name="Salamov A."/>
            <person name="Samejima M."/>
            <person name="Schmutz J."/>
            <person name="Slot J.C."/>
            <person name="St John F."/>
            <person name="Stenlid J."/>
            <person name="Sun H."/>
            <person name="Sun S."/>
            <person name="Syed K."/>
            <person name="Tsang A."/>
            <person name="Wiebenga A."/>
            <person name="Young D."/>
            <person name="Pisabarro A."/>
            <person name="Eastwood D.C."/>
            <person name="Martin F."/>
            <person name="Cullen D."/>
            <person name="Grigoriev I.V."/>
            <person name="Hibbett D.S."/>
        </authorList>
    </citation>
    <scope>NUCLEOTIDE SEQUENCE [LARGE SCALE GENOMIC DNA]</scope>
    <source>
        <strain evidence="1 2">ATCC 11539</strain>
    </source>
</reference>
<proteinExistence type="predicted"/>
<dbReference type="Proteomes" id="UP000030669">
    <property type="component" value="Unassembled WGS sequence"/>
</dbReference>
<organism evidence="1 2">
    <name type="scientific">Gloeophyllum trabeum (strain ATCC 11539 / FP-39264 / Madison 617)</name>
    <name type="common">Brown rot fungus</name>
    <dbReference type="NCBI Taxonomy" id="670483"/>
    <lineage>
        <taxon>Eukaryota</taxon>
        <taxon>Fungi</taxon>
        <taxon>Dikarya</taxon>
        <taxon>Basidiomycota</taxon>
        <taxon>Agaricomycotina</taxon>
        <taxon>Agaricomycetes</taxon>
        <taxon>Gloeophyllales</taxon>
        <taxon>Gloeophyllaceae</taxon>
        <taxon>Gloeophyllum</taxon>
    </lineage>
</organism>
<dbReference type="AlphaFoldDB" id="S7PYU4"/>